<feature type="repeat" description="ANK" evidence="3">
    <location>
        <begin position="729"/>
        <end position="761"/>
    </location>
</feature>
<feature type="repeat" description="ANK" evidence="3">
    <location>
        <begin position="827"/>
        <end position="856"/>
    </location>
</feature>
<feature type="repeat" description="ANK" evidence="3">
    <location>
        <begin position="560"/>
        <end position="592"/>
    </location>
</feature>
<dbReference type="AlphaFoldDB" id="A0A8E0QU86"/>
<dbReference type="PANTHER" id="PTHR24198:SF165">
    <property type="entry name" value="ANKYRIN REPEAT-CONTAINING PROTEIN-RELATED"/>
    <property type="match status" value="1"/>
</dbReference>
<dbReference type="GeneID" id="66993341"/>
<evidence type="ECO:0000313" key="5">
    <source>
        <dbReference type="EMBL" id="GIC89449.1"/>
    </source>
</evidence>
<dbReference type="Proteomes" id="UP000036893">
    <property type="component" value="Unassembled WGS sequence"/>
</dbReference>
<dbReference type="PRINTS" id="PR01415">
    <property type="entry name" value="ANKYRIN"/>
</dbReference>
<name>A0A8E0QU86_9EURO</name>
<feature type="repeat" description="ANK" evidence="3">
    <location>
        <begin position="594"/>
        <end position="626"/>
    </location>
</feature>
<keyword evidence="1" id="KW-0677">Repeat</keyword>
<reference evidence="5" key="1">
    <citation type="journal article" date="2015" name="Genome Announc.">
        <title>Draft Genome Sequence of the Pathogenic Filamentous Fungus Aspergillus udagawae Strain IFM 46973T.</title>
        <authorList>
            <person name="Kusuya Y."/>
            <person name="Takahashi-Nakaguchi A."/>
            <person name="Takahashi H."/>
            <person name="Yaguchi T."/>
        </authorList>
    </citation>
    <scope>NUCLEOTIDE SEQUENCE</scope>
    <source>
        <strain evidence="5">IFM 46973</strain>
    </source>
</reference>
<feature type="repeat" description="ANK" evidence="3">
    <location>
        <begin position="791"/>
        <end position="823"/>
    </location>
</feature>
<feature type="repeat" description="ANK" evidence="3">
    <location>
        <begin position="857"/>
        <end position="889"/>
    </location>
</feature>
<feature type="repeat" description="ANK" evidence="3">
    <location>
        <begin position="1015"/>
        <end position="1041"/>
    </location>
</feature>
<dbReference type="PROSITE" id="PS50088">
    <property type="entry name" value="ANK_REPEAT"/>
    <property type="match status" value="15"/>
</dbReference>
<dbReference type="PANTHER" id="PTHR24198">
    <property type="entry name" value="ANKYRIN REPEAT AND PROTEIN KINASE DOMAIN-CONTAINING PROTEIN"/>
    <property type="match status" value="1"/>
</dbReference>
<organism evidence="5 6">
    <name type="scientific">Aspergillus udagawae</name>
    <dbReference type="NCBI Taxonomy" id="91492"/>
    <lineage>
        <taxon>Eukaryota</taxon>
        <taxon>Fungi</taxon>
        <taxon>Dikarya</taxon>
        <taxon>Ascomycota</taxon>
        <taxon>Pezizomycotina</taxon>
        <taxon>Eurotiomycetes</taxon>
        <taxon>Eurotiomycetidae</taxon>
        <taxon>Eurotiales</taxon>
        <taxon>Aspergillaceae</taxon>
        <taxon>Aspergillus</taxon>
        <taxon>Aspergillus subgen. Fumigati</taxon>
    </lineage>
</organism>
<dbReference type="InterPro" id="IPR010730">
    <property type="entry name" value="HET"/>
</dbReference>
<dbReference type="InterPro" id="IPR002110">
    <property type="entry name" value="Ankyrin_rpt"/>
</dbReference>
<feature type="repeat" description="ANK" evidence="3">
    <location>
        <begin position="890"/>
        <end position="922"/>
    </location>
</feature>
<feature type="repeat" description="ANK" evidence="3">
    <location>
        <begin position="427"/>
        <end position="459"/>
    </location>
</feature>
<reference evidence="5" key="2">
    <citation type="submission" date="2021-01" db="EMBL/GenBank/DDBJ databases">
        <title>Pan-genome distribution and transcriptional activeness of fungal secondary metabolism genes in Aspergillus section Fumigati.</title>
        <authorList>
            <person name="Takahashi H."/>
            <person name="Umemura M."/>
            <person name="Ninomiya A."/>
            <person name="Kusuya Y."/>
            <person name="Urayama S."/>
            <person name="Shimizu M."/>
            <person name="Watanabe A."/>
            <person name="Kamei K."/>
            <person name="Yaguchi T."/>
            <person name="Hagiwara D."/>
        </authorList>
    </citation>
    <scope>NUCLEOTIDE SEQUENCE</scope>
    <source>
        <strain evidence="5">IFM 46973</strain>
    </source>
</reference>
<evidence type="ECO:0000256" key="2">
    <source>
        <dbReference type="ARBA" id="ARBA00023043"/>
    </source>
</evidence>
<feature type="repeat" description="ANK" evidence="3">
    <location>
        <begin position="460"/>
        <end position="492"/>
    </location>
</feature>
<feature type="repeat" description="ANK" evidence="3">
    <location>
        <begin position="949"/>
        <end position="981"/>
    </location>
</feature>
<dbReference type="SUPFAM" id="SSF48403">
    <property type="entry name" value="Ankyrin repeat"/>
    <property type="match status" value="2"/>
</dbReference>
<dbReference type="RefSeq" id="XP_043146715.1">
    <property type="nucleotide sequence ID" value="XM_043290780.1"/>
</dbReference>
<dbReference type="PROSITE" id="PS50297">
    <property type="entry name" value="ANK_REP_REGION"/>
    <property type="match status" value="13"/>
</dbReference>
<dbReference type="EMBL" id="BBXM02000004">
    <property type="protein sequence ID" value="GIC89449.1"/>
    <property type="molecule type" value="Genomic_DNA"/>
</dbReference>
<sequence>MLEPPRPYMAVSHVWSDGTGTGAWRDGEVNECLYLYFRAIAEHFQCEGIWWDALCIPRAKAARNKAIQKIQTNYQDARITLVHDCFLRNWDWDPETACFGILMSPWFSRGWTALELAKSRKVKVIFKGRYGPVIKDLDEEILAKADEINVPRIKASRMIRNLRKEFTSLNDLLTVLRPRFTSWPKDMAVISALLVGIEPEERQQKTYRSILKKLGELCPENLFHNAATMSDEFSWCPTSLFKMPLERSSEVRLKILGNDIRGKWRISRHYVEAGLEKNCIWHSSHPLITRQLQDVLKCPRRCRLLTKCGTEPVQRALLVRERHWARYQYLGALYFRQELRAWSTDDWIEEDVTICGIQGDDGLMRHPGQDRSARDAECTNLSKYHQDERSDHALDVENLKHAVWRGEYYPAFSEMMGRVDLEIPDCLGRRLLHLAAERGDKRCVESLLASNVDTEARCHNGQTALYLASWGGSASVVRSLLDQHSDVTAKDNYGNTALHIAARMGFESIVRLLIEKKIPVNAEGHNSLTPLHYATMNGHKAVVELLLREGAKVNVKDSKIGWVPLHCAAESGDEDLAELLIKSGADVNVTDSIVGWNPLHFAAMNGHKNMMHLLVRQGANSKAKDMYGWMPQQFAVLNGHGHLGIVELSSSEGETSPFADKGRLTPIHCIAINRQRVLHKLLDGNGTDIDFSSSKENWSPMLFAIQNGLSAVINLLLETSATIEAEEGTGRTPLCWAALEGNYTAAKLLLEKGAKIEAKDRYGHTPLHCAAQEGHESVVSLLLEKGANYYVGGTPLCLAALKGHVSVSTLLLERGANIEAGAHRIGTPLCLAARGGHETAVTLLLEKGANIEEASRHWGTPLVCAAENGHVTVLTLLLERGANTEAREYYNRTPLHFAIERGDENIVRLLLEKGAIIETADRFSGTPICPDEGYKTYKDWYFDMGQKRCGKSSLRLAAEMGHVTIVKLLLEKGTDTKAMHRFGQSLLCWAIAQAHWCIVELLLNKGISIDARDPSGQTPLRLAIENGHERIVELLLEQGANQYIGQLRGHIRKGTSIEATDTSGQSLLCSGVTKGQETVVKHLLQKSTNTKARANLDKAPLYPTAQKNETVVGLLQKGRQH</sequence>
<gene>
    <name evidence="5" type="ORF">Aud_005864</name>
</gene>
<accession>A0A8E0QU86</accession>
<feature type="repeat" description="ANK" evidence="3">
    <location>
        <begin position="982"/>
        <end position="1014"/>
    </location>
</feature>
<comment type="caution">
    <text evidence="5">The sequence shown here is derived from an EMBL/GenBank/DDBJ whole genome shotgun (WGS) entry which is preliminary data.</text>
</comment>
<feature type="repeat" description="ANK" evidence="3">
    <location>
        <begin position="762"/>
        <end position="794"/>
    </location>
</feature>
<dbReference type="Pfam" id="PF12796">
    <property type="entry name" value="Ank_2"/>
    <property type="match status" value="5"/>
</dbReference>
<dbReference type="InterPro" id="IPR036770">
    <property type="entry name" value="Ankyrin_rpt-contain_sf"/>
</dbReference>
<evidence type="ECO:0000313" key="6">
    <source>
        <dbReference type="Proteomes" id="UP000036893"/>
    </source>
</evidence>
<evidence type="ECO:0000256" key="3">
    <source>
        <dbReference type="PROSITE-ProRule" id="PRU00023"/>
    </source>
</evidence>
<dbReference type="Pfam" id="PF06985">
    <property type="entry name" value="HET"/>
    <property type="match status" value="1"/>
</dbReference>
<dbReference type="SMART" id="SM00248">
    <property type="entry name" value="ANK"/>
    <property type="match status" value="18"/>
</dbReference>
<feature type="repeat" description="ANK" evidence="3">
    <location>
        <begin position="493"/>
        <end position="525"/>
    </location>
</feature>
<proteinExistence type="predicted"/>
<keyword evidence="2 3" id="KW-0040">ANK repeat</keyword>
<feature type="repeat" description="ANK" evidence="3">
    <location>
        <begin position="526"/>
        <end position="558"/>
    </location>
</feature>
<feature type="domain" description="Heterokaryon incompatibility" evidence="4">
    <location>
        <begin position="8"/>
        <end position="82"/>
    </location>
</feature>
<dbReference type="Gene3D" id="1.25.40.20">
    <property type="entry name" value="Ankyrin repeat-containing domain"/>
    <property type="match status" value="5"/>
</dbReference>
<evidence type="ECO:0000256" key="1">
    <source>
        <dbReference type="ARBA" id="ARBA00022737"/>
    </source>
</evidence>
<evidence type="ECO:0000259" key="4">
    <source>
        <dbReference type="Pfam" id="PF06985"/>
    </source>
</evidence>
<dbReference type="Pfam" id="PF00023">
    <property type="entry name" value="Ank"/>
    <property type="match status" value="1"/>
</dbReference>
<protein>
    <recommendedName>
        <fullName evidence="4">Heterokaryon incompatibility domain-containing protein</fullName>
    </recommendedName>
</protein>